<dbReference type="STRING" id="564198.BST17_02365"/>
<protein>
    <submittedName>
        <fullName evidence="1">Uncharacterized protein</fullName>
    </submittedName>
</protein>
<dbReference type="SUPFAM" id="SSF53335">
    <property type="entry name" value="S-adenosyl-L-methionine-dependent methyltransferases"/>
    <property type="match status" value="1"/>
</dbReference>
<dbReference type="OrthoDB" id="4760357at2"/>
<keyword evidence="2" id="KW-1185">Reference proteome</keyword>
<dbReference type="RefSeq" id="WP_083055345.1">
    <property type="nucleotide sequence ID" value="NZ_JACKVM010000008.1"/>
</dbReference>
<comment type="caution">
    <text evidence="1">The sequence shown here is derived from an EMBL/GenBank/DDBJ whole genome shotgun (WGS) entry which is preliminary data.</text>
</comment>
<name>A0A1W9Z2F9_MYCBA</name>
<evidence type="ECO:0000313" key="2">
    <source>
        <dbReference type="Proteomes" id="UP000192366"/>
    </source>
</evidence>
<accession>A0A1W9Z2F9</accession>
<proteinExistence type="predicted"/>
<dbReference type="Proteomes" id="UP000192366">
    <property type="component" value="Unassembled WGS sequence"/>
</dbReference>
<dbReference type="Gene3D" id="3.40.50.150">
    <property type="entry name" value="Vaccinia Virus protein VP39"/>
    <property type="match status" value="1"/>
</dbReference>
<reference evidence="1 2" key="1">
    <citation type="submission" date="2017-02" db="EMBL/GenBank/DDBJ databases">
        <title>The new phylogeny of genus Mycobacterium.</title>
        <authorList>
            <person name="Tortoli E."/>
            <person name="Trovato A."/>
            <person name="Cirillo D.M."/>
        </authorList>
    </citation>
    <scope>NUCLEOTIDE SEQUENCE [LARGE SCALE GENOMIC DNA]</scope>
    <source>
        <strain evidence="1 2">DSM 45578</strain>
    </source>
</reference>
<evidence type="ECO:0000313" key="1">
    <source>
        <dbReference type="EMBL" id="ORA06526.1"/>
    </source>
</evidence>
<organism evidence="1 2">
    <name type="scientific">Mycolicibacterium bacteremicum</name>
    <name type="common">Mycobacterium bacteremicum</name>
    <dbReference type="NCBI Taxonomy" id="564198"/>
    <lineage>
        <taxon>Bacteria</taxon>
        <taxon>Bacillati</taxon>
        <taxon>Actinomycetota</taxon>
        <taxon>Actinomycetes</taxon>
        <taxon>Mycobacteriales</taxon>
        <taxon>Mycobacteriaceae</taxon>
        <taxon>Mycolicibacterium</taxon>
    </lineage>
</organism>
<gene>
    <name evidence="1" type="ORF">BST17_02365</name>
</gene>
<dbReference type="AlphaFoldDB" id="A0A1W9Z2F9"/>
<dbReference type="EMBL" id="MVHJ01000002">
    <property type="protein sequence ID" value="ORA06526.1"/>
    <property type="molecule type" value="Genomic_DNA"/>
</dbReference>
<dbReference type="InterPro" id="IPR029063">
    <property type="entry name" value="SAM-dependent_MTases_sf"/>
</dbReference>
<sequence length="293" mass="33196">MTDQLSASEPVIRYPFGVPAGRWRRAVKVGAGRALLTLRPGHGRRLLEHGDPHTFSLLDRLILAGWTDRAGPADWAALSALHERFWAGPGGARFSESAEIAGRFEQWFLREHARPVEFLQTELADRACPALCEIGSGNGLALEYLSRQLPDIGRFVGIDINEHATRENARRWCDDARLGFVNADAVRWIEDHAGRDWTYFSNAGVLEYFPEDKVRHLYRITAERGGWWLITEPVYAGYDLDTETRSRPHGSEFSFCHNHPHLLRETGWEVVDQYQTEVSGMRFLTVSARKVAG</sequence>